<keyword evidence="12" id="KW-1185">Reference proteome</keyword>
<dbReference type="SMART" id="SM00382">
    <property type="entry name" value="AAA"/>
    <property type="match status" value="1"/>
</dbReference>
<evidence type="ECO:0000256" key="1">
    <source>
        <dbReference type="ARBA" id="ARBA00004141"/>
    </source>
</evidence>
<name>A0A9N9WMZ8_9DIPT</name>
<keyword evidence="6" id="KW-0067">ATP-binding</keyword>
<dbReference type="GO" id="GO:0016887">
    <property type="term" value="F:ATP hydrolysis activity"/>
    <property type="evidence" value="ECO:0007669"/>
    <property type="project" value="InterPro"/>
</dbReference>
<evidence type="ECO:0000256" key="2">
    <source>
        <dbReference type="ARBA" id="ARBA00005814"/>
    </source>
</evidence>
<sequence>MIESNSPASSSFDEIIIESELKSQALKYLPHWPPVTIDFEDLVYTVQNYEEQTKTILRGISGSFKSGQLIALLGPSGAGKTTLLNILAGFKCENISSGNVMINKKKREMKKFRRMSRYIMQQDIRQVGLTVCDAMMYAADLKLGFDDLTKEQKKEVVNEIIHLLRLEKTMNTDCSRLSGGELKRFSIAQELVNNPPILFLDEPTSGLDETSSFQCVELLKKLARGGRTIVCSIHTPSAKIFEKFDHIYVVANGQCVYNGNGGNIVPYLDMVGLRCPKTYNPADFIVEVASGEYGNEFLGRMIEFIDNGRVIDWKPSNAIQDKYEERYDHNRNQCNEPTHLLQFEEEINPNNLKFKCSSFEQFLVIFRRTSKQIYNDWNYLSLRIIMHIFLGIVIGGLFYQMGNDATKTLFNFGFCFTIIIAFMYIPMLPVLLEFPIQVQVLKREYFNRWYRFLPYYFAITIAKFPVQFLTSVLYLTMVYFITDQPVEWKRMLIFYFIALLTSMTSESFGLLVSSRLSIINGMFIGPVACVPLMLLSVYGIGTGIESIPPLIRYIMKFSYLRHSLEGIIQSIYGFDRQDMVCPNDEMFCPYKKPEFLLRIMGFEHLDLTTSILGLLFFYIFFNLAAVYLIKLRLSCTRKRFWAIQYVSRVVKYVNYKL</sequence>
<dbReference type="InterPro" id="IPR027417">
    <property type="entry name" value="P-loop_NTPase"/>
</dbReference>
<dbReference type="Proteomes" id="UP001153620">
    <property type="component" value="Chromosome 1"/>
</dbReference>
<dbReference type="EMBL" id="OU895877">
    <property type="protein sequence ID" value="CAG9799070.1"/>
    <property type="molecule type" value="Genomic_DNA"/>
</dbReference>
<dbReference type="GO" id="GO:0005886">
    <property type="term" value="C:plasma membrane"/>
    <property type="evidence" value="ECO:0007669"/>
    <property type="project" value="TreeGrafter"/>
</dbReference>
<evidence type="ECO:0000313" key="11">
    <source>
        <dbReference type="EMBL" id="CAG9799070.1"/>
    </source>
</evidence>
<evidence type="ECO:0000313" key="12">
    <source>
        <dbReference type="Proteomes" id="UP001153620"/>
    </source>
</evidence>
<comment type="similarity">
    <text evidence="2">Belongs to the ABC transporter superfamily. ABCG family. Eye pigment precursor importer (TC 3.A.1.204) subfamily.</text>
</comment>
<dbReference type="PROSITE" id="PS00211">
    <property type="entry name" value="ABC_TRANSPORTER_1"/>
    <property type="match status" value="1"/>
</dbReference>
<keyword evidence="4 9" id="KW-0812">Transmembrane</keyword>
<protein>
    <recommendedName>
        <fullName evidence="10">AAA+ ATPase domain-containing protein</fullName>
    </recommendedName>
</protein>
<organism evidence="11 12">
    <name type="scientific">Chironomus riparius</name>
    <dbReference type="NCBI Taxonomy" id="315576"/>
    <lineage>
        <taxon>Eukaryota</taxon>
        <taxon>Metazoa</taxon>
        <taxon>Ecdysozoa</taxon>
        <taxon>Arthropoda</taxon>
        <taxon>Hexapoda</taxon>
        <taxon>Insecta</taxon>
        <taxon>Pterygota</taxon>
        <taxon>Neoptera</taxon>
        <taxon>Endopterygota</taxon>
        <taxon>Diptera</taxon>
        <taxon>Nematocera</taxon>
        <taxon>Chironomoidea</taxon>
        <taxon>Chironomidae</taxon>
        <taxon>Chironominae</taxon>
        <taxon>Chironomus</taxon>
    </lineage>
</organism>
<dbReference type="OrthoDB" id="7776732at2759"/>
<evidence type="ECO:0000256" key="6">
    <source>
        <dbReference type="ARBA" id="ARBA00022840"/>
    </source>
</evidence>
<evidence type="ECO:0000256" key="3">
    <source>
        <dbReference type="ARBA" id="ARBA00022448"/>
    </source>
</evidence>
<keyword evidence="5" id="KW-0547">Nucleotide-binding</keyword>
<reference evidence="11" key="1">
    <citation type="submission" date="2022-01" db="EMBL/GenBank/DDBJ databases">
        <authorList>
            <person name="King R."/>
        </authorList>
    </citation>
    <scope>NUCLEOTIDE SEQUENCE</scope>
</reference>
<evidence type="ECO:0000256" key="4">
    <source>
        <dbReference type="ARBA" id="ARBA00022692"/>
    </source>
</evidence>
<dbReference type="FunFam" id="3.40.50.300:FF:001077">
    <property type="entry name" value="Uncharacterized protein, isoform A"/>
    <property type="match status" value="1"/>
</dbReference>
<gene>
    <name evidence="11" type="ORF">CHIRRI_LOCUS2045</name>
</gene>
<feature type="transmembrane region" description="Helical" evidence="9">
    <location>
        <begin position="411"/>
        <end position="432"/>
    </location>
</feature>
<evidence type="ECO:0000256" key="5">
    <source>
        <dbReference type="ARBA" id="ARBA00022741"/>
    </source>
</evidence>
<dbReference type="InterPro" id="IPR017871">
    <property type="entry name" value="ABC_transporter-like_CS"/>
</dbReference>
<accession>A0A9N9WMZ8</accession>
<dbReference type="InterPro" id="IPR003439">
    <property type="entry name" value="ABC_transporter-like_ATP-bd"/>
</dbReference>
<dbReference type="PANTHER" id="PTHR48041:SF15">
    <property type="entry name" value="FI05267P"/>
    <property type="match status" value="1"/>
</dbReference>
<dbReference type="InterPro" id="IPR013525">
    <property type="entry name" value="ABC2_TM"/>
</dbReference>
<dbReference type="CDD" id="cd03213">
    <property type="entry name" value="ABCG_EPDR"/>
    <property type="match status" value="1"/>
</dbReference>
<feature type="transmembrane region" description="Helical" evidence="9">
    <location>
        <begin position="377"/>
        <end position="399"/>
    </location>
</feature>
<keyword evidence="8 9" id="KW-0472">Membrane</keyword>
<evidence type="ECO:0000256" key="9">
    <source>
        <dbReference type="SAM" id="Phobius"/>
    </source>
</evidence>
<keyword evidence="7 9" id="KW-1133">Transmembrane helix</keyword>
<feature type="domain" description="AAA+ ATPase" evidence="10">
    <location>
        <begin position="66"/>
        <end position="253"/>
    </location>
</feature>
<dbReference type="AlphaFoldDB" id="A0A9N9WMZ8"/>
<evidence type="ECO:0000256" key="7">
    <source>
        <dbReference type="ARBA" id="ARBA00022989"/>
    </source>
</evidence>
<feature type="transmembrane region" description="Helical" evidence="9">
    <location>
        <begin position="493"/>
        <end position="512"/>
    </location>
</feature>
<dbReference type="Pfam" id="PF01061">
    <property type="entry name" value="ABC2_membrane"/>
    <property type="match status" value="1"/>
</dbReference>
<evidence type="ECO:0000259" key="10">
    <source>
        <dbReference type="SMART" id="SM00382"/>
    </source>
</evidence>
<dbReference type="Pfam" id="PF00005">
    <property type="entry name" value="ABC_tran"/>
    <property type="match status" value="1"/>
</dbReference>
<evidence type="ECO:0000256" key="8">
    <source>
        <dbReference type="ARBA" id="ARBA00023136"/>
    </source>
</evidence>
<dbReference type="SUPFAM" id="SSF52540">
    <property type="entry name" value="P-loop containing nucleoside triphosphate hydrolases"/>
    <property type="match status" value="1"/>
</dbReference>
<dbReference type="InterPro" id="IPR050352">
    <property type="entry name" value="ABCG_transporters"/>
</dbReference>
<keyword evidence="3" id="KW-0813">Transport</keyword>
<feature type="transmembrane region" description="Helical" evidence="9">
    <location>
        <begin position="453"/>
        <end position="481"/>
    </location>
</feature>
<feature type="transmembrane region" description="Helical" evidence="9">
    <location>
        <begin position="607"/>
        <end position="629"/>
    </location>
</feature>
<dbReference type="InterPro" id="IPR003593">
    <property type="entry name" value="AAA+_ATPase"/>
</dbReference>
<dbReference type="PANTHER" id="PTHR48041">
    <property type="entry name" value="ABC TRANSPORTER G FAMILY MEMBER 28"/>
    <property type="match status" value="1"/>
</dbReference>
<proteinExistence type="inferred from homology"/>
<comment type="subcellular location">
    <subcellularLocation>
        <location evidence="1">Membrane</location>
        <topology evidence="1">Multi-pass membrane protein</topology>
    </subcellularLocation>
</comment>
<dbReference type="GO" id="GO:0005524">
    <property type="term" value="F:ATP binding"/>
    <property type="evidence" value="ECO:0007669"/>
    <property type="project" value="UniProtKB-KW"/>
</dbReference>
<feature type="transmembrane region" description="Helical" evidence="9">
    <location>
        <begin position="519"/>
        <end position="540"/>
    </location>
</feature>
<dbReference type="GO" id="GO:0140359">
    <property type="term" value="F:ABC-type transporter activity"/>
    <property type="evidence" value="ECO:0007669"/>
    <property type="project" value="InterPro"/>
</dbReference>
<dbReference type="Gene3D" id="3.40.50.300">
    <property type="entry name" value="P-loop containing nucleotide triphosphate hydrolases"/>
    <property type="match status" value="1"/>
</dbReference>
<reference evidence="11" key="2">
    <citation type="submission" date="2022-10" db="EMBL/GenBank/DDBJ databases">
        <authorList>
            <consortium name="ENA_rothamsted_submissions"/>
            <consortium name="culmorum"/>
            <person name="King R."/>
        </authorList>
    </citation>
    <scope>NUCLEOTIDE SEQUENCE</scope>
</reference>